<dbReference type="InterPro" id="IPR036424">
    <property type="entry name" value="UPP_synth-like_sf"/>
</dbReference>
<dbReference type="AlphaFoldDB" id="A0A1J4KKQ5"/>
<dbReference type="SUPFAM" id="SSF64005">
    <property type="entry name" value="Undecaprenyl diphosphate synthase"/>
    <property type="match status" value="1"/>
</dbReference>
<dbReference type="GO" id="GO:0016094">
    <property type="term" value="P:polyprenol biosynthetic process"/>
    <property type="evidence" value="ECO:0007669"/>
    <property type="project" value="TreeGrafter"/>
</dbReference>
<dbReference type="OrthoDB" id="4173905at2759"/>
<evidence type="ECO:0000256" key="1">
    <source>
        <dbReference type="ARBA" id="ARBA00005432"/>
    </source>
</evidence>
<dbReference type="PANTHER" id="PTHR10291">
    <property type="entry name" value="DEHYDRODOLICHYL DIPHOSPHATE SYNTHASE FAMILY MEMBER"/>
    <property type="match status" value="1"/>
</dbReference>
<protein>
    <recommendedName>
        <fullName evidence="3">Alkyl transferase</fullName>
        <ecNumber evidence="3">2.5.1.-</ecNumber>
    </recommendedName>
</protein>
<keyword evidence="5" id="KW-1185">Reference proteome</keyword>
<dbReference type="InterPro" id="IPR001441">
    <property type="entry name" value="UPP_synth-like"/>
</dbReference>
<comment type="caution">
    <text evidence="4">The sequence shown here is derived from an EMBL/GenBank/DDBJ whole genome shotgun (WGS) entry which is preliminary data.</text>
</comment>
<dbReference type="GeneID" id="94834891"/>
<comment type="similarity">
    <text evidence="1 3">Belongs to the UPP synthase family.</text>
</comment>
<gene>
    <name evidence="4" type="ORF">TRFO_18447</name>
</gene>
<evidence type="ECO:0000256" key="3">
    <source>
        <dbReference type="RuleBase" id="RU363018"/>
    </source>
</evidence>
<dbReference type="EC" id="2.5.1.-" evidence="3"/>
<dbReference type="RefSeq" id="XP_068365015.1">
    <property type="nucleotide sequence ID" value="XM_068500187.1"/>
</dbReference>
<organism evidence="4 5">
    <name type="scientific">Tritrichomonas foetus</name>
    <dbReference type="NCBI Taxonomy" id="1144522"/>
    <lineage>
        <taxon>Eukaryota</taxon>
        <taxon>Metamonada</taxon>
        <taxon>Parabasalia</taxon>
        <taxon>Tritrichomonadida</taxon>
        <taxon>Tritrichomonadidae</taxon>
        <taxon>Tritrichomonas</taxon>
    </lineage>
</organism>
<dbReference type="GO" id="GO:0045547">
    <property type="term" value="F:ditrans,polycis-polyprenyl diphosphate synthase [(2E,6E)-farnesyl diphosphate specific] activity"/>
    <property type="evidence" value="ECO:0007669"/>
    <property type="project" value="TreeGrafter"/>
</dbReference>
<evidence type="ECO:0000313" key="5">
    <source>
        <dbReference type="Proteomes" id="UP000179807"/>
    </source>
</evidence>
<dbReference type="VEuPathDB" id="TrichDB:TRFO_18447"/>
<dbReference type="Gene3D" id="3.40.1180.10">
    <property type="entry name" value="Decaprenyl diphosphate synthase-like"/>
    <property type="match status" value="1"/>
</dbReference>
<proteinExistence type="inferred from homology"/>
<dbReference type="Pfam" id="PF01255">
    <property type="entry name" value="Prenyltransf"/>
    <property type="match status" value="1"/>
</dbReference>
<accession>A0A1J4KKQ5</accession>
<evidence type="ECO:0000313" key="4">
    <source>
        <dbReference type="EMBL" id="OHT11879.1"/>
    </source>
</evidence>
<evidence type="ECO:0000256" key="2">
    <source>
        <dbReference type="ARBA" id="ARBA00022679"/>
    </source>
</evidence>
<name>A0A1J4KKQ5_9EUKA</name>
<sequence length="288" mass="34124">MYIWYELIIKNHIKKQKVVRRLYVLNFCMHSILLYATKHQMEKFENKNEMHWYERLLMKVIDSGEIPEHIAIIMDGNRRYARKMMFDSVAQGHQLGAEKLRQIIEWLSILHGVKMLTVYAFSLLNFNRVEDEVTALMDLAEKTFSDMADTPDFFHKNNCKVQFIGRIEMLEERVLKQIRRVESVAPENPEFILNICVCYTAHDEIERARDKCLSENVKPTYNEVFNRLDLPCKPDLLIRTSGVNRMSNFLLMQCSDTPIVITDILWPELTVLEMAKILLKYQLRNYLP</sequence>
<dbReference type="NCBIfam" id="TIGR00055">
    <property type="entry name" value="uppS"/>
    <property type="match status" value="1"/>
</dbReference>
<keyword evidence="2 3" id="KW-0808">Transferase</keyword>
<dbReference type="Proteomes" id="UP000179807">
    <property type="component" value="Unassembled WGS sequence"/>
</dbReference>
<dbReference type="GO" id="GO:0005783">
    <property type="term" value="C:endoplasmic reticulum"/>
    <property type="evidence" value="ECO:0007669"/>
    <property type="project" value="TreeGrafter"/>
</dbReference>
<dbReference type="CDD" id="cd00475">
    <property type="entry name" value="Cis_IPPS"/>
    <property type="match status" value="1"/>
</dbReference>
<dbReference type="EMBL" id="MLAK01000576">
    <property type="protein sequence ID" value="OHT11879.1"/>
    <property type="molecule type" value="Genomic_DNA"/>
</dbReference>
<reference evidence="4" key="1">
    <citation type="submission" date="2016-10" db="EMBL/GenBank/DDBJ databases">
        <authorList>
            <person name="Benchimol M."/>
            <person name="Almeida L.G."/>
            <person name="Vasconcelos A.T."/>
            <person name="Perreira-Neves A."/>
            <person name="Rosa I.A."/>
            <person name="Tasca T."/>
            <person name="Bogo M.R."/>
            <person name="de Souza W."/>
        </authorList>
    </citation>
    <scope>NUCLEOTIDE SEQUENCE [LARGE SCALE GENOMIC DNA]</scope>
    <source>
        <strain evidence="4">K</strain>
    </source>
</reference>
<dbReference type="PANTHER" id="PTHR10291:SF43">
    <property type="entry name" value="DEHYDRODOLICHYL DIPHOSPHATE SYNTHASE COMPLEX SUBUNIT DHDDS"/>
    <property type="match status" value="1"/>
</dbReference>